<feature type="domain" description="Cytochrome c" evidence="6">
    <location>
        <begin position="386"/>
        <end position="461"/>
    </location>
</feature>
<dbReference type="OrthoDB" id="9804649at2"/>
<keyword evidence="2 4" id="KW-0479">Metal-binding</keyword>
<dbReference type="GO" id="GO:0046872">
    <property type="term" value="F:metal ion binding"/>
    <property type="evidence" value="ECO:0007669"/>
    <property type="project" value="UniProtKB-KW"/>
</dbReference>
<protein>
    <submittedName>
        <fullName evidence="8">Putative bifunctional cbb3-type cytochrome c oxidase subunit II/cytochrome c</fullName>
    </submittedName>
</protein>
<keyword evidence="5" id="KW-0732">Signal</keyword>
<accession>A0A1P8WBU2</accession>
<evidence type="ECO:0000259" key="7">
    <source>
        <dbReference type="PROSITE" id="PS51820"/>
    </source>
</evidence>
<dbReference type="InterPro" id="IPR036909">
    <property type="entry name" value="Cyt_c-like_dom_sf"/>
</dbReference>
<dbReference type="Proteomes" id="UP000187735">
    <property type="component" value="Chromosome"/>
</dbReference>
<dbReference type="Gene3D" id="2.60.120.380">
    <property type="match status" value="1"/>
</dbReference>
<dbReference type="PROSITE" id="PS51007">
    <property type="entry name" value="CYTC"/>
    <property type="match status" value="4"/>
</dbReference>
<feature type="domain" description="PA14" evidence="7">
    <location>
        <begin position="232"/>
        <end position="368"/>
    </location>
</feature>
<dbReference type="SMART" id="SM00758">
    <property type="entry name" value="PA14"/>
    <property type="match status" value="1"/>
</dbReference>
<name>A0A1P8WBU2_9PLAN</name>
<dbReference type="AlphaFoldDB" id="A0A1P8WBU2"/>
<dbReference type="Pfam" id="PF07691">
    <property type="entry name" value="PA14"/>
    <property type="match status" value="1"/>
</dbReference>
<dbReference type="SUPFAM" id="SSF56988">
    <property type="entry name" value="Anthrax protective antigen"/>
    <property type="match status" value="1"/>
</dbReference>
<sequence length="915" mass="100287" precursor="true">MRNNFISATRWLCAVVSVSVSLNATLSNHAQAADPDHVIVPGYERFQADMNRFDAGRLLISELNCQSCHGVFQKEVLPQRRAPILTNVGDRIRFEHLKAFIAKPQGVKPGTAMPHLLTGDDAASNAEALAQFLTHGKSPLEAPVSSSAVSRGETLFHSVGCAACHGDLRKPADERPAFAMPLGPLDQKYTVGSLVEFLKDPHAVRPSGRMPSLNLDDKEARDVASFLLKDIDVEPRMMVDYFEGGWQKLPDFDQLTAKSTTPATDFDVTVAPKNDGFALRFRGFVHIPTDGEYQFWLGSDDGSRLLIDGMEIVNVDGVHPHSVKDANANLTAGPHAFVVEYFENGGEESLSAEIAGPELNRQPLAALVSNDKQPPSQNSSIAVNPELVKSGQRLFTSLGCASCHEFGKPGSEEQLPSQVPSFAKLDPTKGCLSTQPKKGIPQFALSNQQRADIAATLASAQTPSDATATATANHQIGTALLTLNCYGCHQRNDIGGVPRELDHVFTGSIPEMGDEGRVPPHLDGIGDKLKTTWLTEVLNKGAKDRPYMATRMPKFGAKNVGQLIELFGNHDRKTEVAEVEFDKPLHRVAADARLMVGDQALSCIKCHYFGTHKATGIQSLDMTTMTKRLRRDWFHRYLLNPSAYRPGTRMPSAWPNGKSVVPHILHGNSAQQIEAIWWYLLDGTKARVPSGLLVKAIELKPEDRPIVYRNFIEGLSPRGIAVGYPERAHIAWDAEQMNLRLIWHGAFIDASKHWVGRGPGFQTPLGDHVMQLAAGQPLAVLDDNKQPWPKELARANGFSFNGYRLNKAGQPTFDYEWNGVEVADFIEPIAAEPDASLRRTLTLTAPQPVAHLYARIAAATSIQETQDAWLIDDAIRLTFDGVEPIVRQADGRAELLVPITTNASNTATVRYNISW</sequence>
<dbReference type="SUPFAM" id="SSF46626">
    <property type="entry name" value="Cytochrome c"/>
    <property type="match status" value="5"/>
</dbReference>
<feature type="domain" description="Cytochrome c" evidence="6">
    <location>
        <begin position="472"/>
        <end position="571"/>
    </location>
</feature>
<evidence type="ECO:0000256" key="4">
    <source>
        <dbReference type="PROSITE-ProRule" id="PRU00433"/>
    </source>
</evidence>
<evidence type="ECO:0000256" key="1">
    <source>
        <dbReference type="ARBA" id="ARBA00022617"/>
    </source>
</evidence>
<organism evidence="8 9">
    <name type="scientific">Fuerstiella marisgermanici</name>
    <dbReference type="NCBI Taxonomy" id="1891926"/>
    <lineage>
        <taxon>Bacteria</taxon>
        <taxon>Pseudomonadati</taxon>
        <taxon>Planctomycetota</taxon>
        <taxon>Planctomycetia</taxon>
        <taxon>Planctomycetales</taxon>
        <taxon>Planctomycetaceae</taxon>
        <taxon>Fuerstiella</taxon>
    </lineage>
</organism>
<dbReference type="InterPro" id="IPR011658">
    <property type="entry name" value="PA14_dom"/>
</dbReference>
<feature type="signal peptide" evidence="5">
    <location>
        <begin position="1"/>
        <end position="32"/>
    </location>
</feature>
<evidence type="ECO:0000259" key="6">
    <source>
        <dbReference type="PROSITE" id="PS51007"/>
    </source>
</evidence>
<dbReference type="Pfam" id="PF00034">
    <property type="entry name" value="Cytochrom_C"/>
    <property type="match status" value="1"/>
</dbReference>
<dbReference type="InterPro" id="IPR009056">
    <property type="entry name" value="Cyt_c-like_dom"/>
</dbReference>
<evidence type="ECO:0000256" key="5">
    <source>
        <dbReference type="SAM" id="SignalP"/>
    </source>
</evidence>
<dbReference type="PROSITE" id="PS51820">
    <property type="entry name" value="PA14"/>
    <property type="match status" value="1"/>
</dbReference>
<keyword evidence="1 4" id="KW-0349">Heme</keyword>
<dbReference type="KEGG" id="fmr:Fuma_01104"/>
<evidence type="ECO:0000256" key="2">
    <source>
        <dbReference type="ARBA" id="ARBA00022723"/>
    </source>
</evidence>
<proteinExistence type="predicted"/>
<feature type="domain" description="Cytochrome c" evidence="6">
    <location>
        <begin position="147"/>
        <end position="231"/>
    </location>
</feature>
<feature type="chain" id="PRO_5012139705" evidence="5">
    <location>
        <begin position="33"/>
        <end position="915"/>
    </location>
</feature>
<evidence type="ECO:0000313" key="9">
    <source>
        <dbReference type="Proteomes" id="UP000187735"/>
    </source>
</evidence>
<dbReference type="RefSeq" id="WP_077023262.1">
    <property type="nucleotide sequence ID" value="NZ_CP017641.1"/>
</dbReference>
<keyword evidence="3 4" id="KW-0408">Iron</keyword>
<gene>
    <name evidence="8" type="ORF">Fuma_01104</name>
</gene>
<evidence type="ECO:0000256" key="3">
    <source>
        <dbReference type="ARBA" id="ARBA00023004"/>
    </source>
</evidence>
<dbReference type="PANTHER" id="PTHR33546">
    <property type="entry name" value="LARGE, MULTIFUNCTIONAL SECRETED PROTEIN-RELATED"/>
    <property type="match status" value="1"/>
</dbReference>
<keyword evidence="9" id="KW-1185">Reference proteome</keyword>
<dbReference type="Gene3D" id="1.10.760.10">
    <property type="entry name" value="Cytochrome c-like domain"/>
    <property type="match status" value="5"/>
</dbReference>
<dbReference type="STRING" id="1891926.Fuma_01104"/>
<reference evidence="8 9" key="1">
    <citation type="journal article" date="2016" name="Front. Microbiol.">
        <title>Fuerstia marisgermanicae gen. nov., sp. nov., an Unusual Member of the Phylum Planctomycetes from the German Wadden Sea.</title>
        <authorList>
            <person name="Kohn T."/>
            <person name="Heuer A."/>
            <person name="Jogler M."/>
            <person name="Vollmers J."/>
            <person name="Boedeker C."/>
            <person name="Bunk B."/>
            <person name="Rast P."/>
            <person name="Borchert D."/>
            <person name="Glockner I."/>
            <person name="Freese H.M."/>
            <person name="Klenk H.P."/>
            <person name="Overmann J."/>
            <person name="Kaster A.K."/>
            <person name="Rohde M."/>
            <person name="Wiegand S."/>
            <person name="Jogler C."/>
        </authorList>
    </citation>
    <scope>NUCLEOTIDE SEQUENCE [LARGE SCALE GENOMIC DNA]</scope>
    <source>
        <strain evidence="8 9">NH11</strain>
    </source>
</reference>
<dbReference type="GO" id="GO:0020037">
    <property type="term" value="F:heme binding"/>
    <property type="evidence" value="ECO:0007669"/>
    <property type="project" value="InterPro"/>
</dbReference>
<feature type="domain" description="Cytochrome c" evidence="6">
    <location>
        <begin position="51"/>
        <end position="137"/>
    </location>
</feature>
<dbReference type="GO" id="GO:0009055">
    <property type="term" value="F:electron transfer activity"/>
    <property type="evidence" value="ECO:0007669"/>
    <property type="project" value="InterPro"/>
</dbReference>
<dbReference type="InterPro" id="IPR037524">
    <property type="entry name" value="PA14/GLEYA"/>
</dbReference>
<dbReference type="PANTHER" id="PTHR33546:SF1">
    <property type="entry name" value="LARGE, MULTIFUNCTIONAL SECRETED PROTEIN"/>
    <property type="match status" value="1"/>
</dbReference>
<dbReference type="EMBL" id="CP017641">
    <property type="protein sequence ID" value="APZ91516.1"/>
    <property type="molecule type" value="Genomic_DNA"/>
</dbReference>
<evidence type="ECO:0000313" key="8">
    <source>
        <dbReference type="EMBL" id="APZ91516.1"/>
    </source>
</evidence>